<organism evidence="1">
    <name type="scientific">uncultured marine virus</name>
    <dbReference type="NCBI Taxonomy" id="186617"/>
    <lineage>
        <taxon>Viruses</taxon>
        <taxon>environmental samples</taxon>
    </lineage>
</organism>
<evidence type="ECO:0000313" key="1">
    <source>
        <dbReference type="EMBL" id="AKH46123.1"/>
    </source>
</evidence>
<accession>A0A0F7L3S3</accession>
<reference evidence="1" key="1">
    <citation type="journal article" date="2015" name="Front. Microbiol.">
        <title>Combining genomic sequencing methods to explore viral diversity and reveal potential virus-host interactions.</title>
        <authorList>
            <person name="Chow C.E."/>
            <person name="Winget D.M."/>
            <person name="White R.A.III."/>
            <person name="Hallam S.J."/>
            <person name="Suttle C.A."/>
        </authorList>
    </citation>
    <scope>NUCLEOTIDE SEQUENCE</scope>
    <source>
        <strain evidence="1">Anoxic3_4</strain>
    </source>
</reference>
<reference evidence="1" key="2">
    <citation type="submission" date="2015-03" db="EMBL/GenBank/DDBJ databases">
        <authorList>
            <person name="Chow C.-E.T."/>
            <person name="Winget D.M."/>
            <person name="White R.A.III."/>
            <person name="Hallam S.J."/>
            <person name="Suttle C.A."/>
        </authorList>
    </citation>
    <scope>NUCLEOTIDE SEQUENCE</scope>
    <source>
        <strain evidence="1">Anoxic3_4</strain>
    </source>
</reference>
<name>A0A0F7L3S3_9VIRU</name>
<sequence length="52" mass="6396">MFWCYFFPCPFCYKLSEPFVGFFFCDKFCCFFFVLNRNSAEPEPEFVLVELY</sequence>
<proteinExistence type="predicted"/>
<protein>
    <submittedName>
        <fullName evidence="1">Uncharacterized protein</fullName>
    </submittedName>
</protein>
<dbReference type="EMBL" id="KR029579">
    <property type="protein sequence ID" value="AKH46123.1"/>
    <property type="molecule type" value="Genomic_DNA"/>
</dbReference>